<gene>
    <name evidence="1" type="ORF">FB388_6571</name>
</gene>
<dbReference type="InterPro" id="IPR011009">
    <property type="entry name" value="Kinase-like_dom_sf"/>
</dbReference>
<evidence type="ECO:0000313" key="1">
    <source>
        <dbReference type="EMBL" id="TQM35144.1"/>
    </source>
</evidence>
<name>A0A543FN88_9PSEU</name>
<keyword evidence="1" id="KW-0808">Transferase</keyword>
<dbReference type="InterPro" id="IPR006748">
    <property type="entry name" value="NH2Glyco/OHUrea_AB-resist_kin"/>
</dbReference>
<dbReference type="GO" id="GO:0016773">
    <property type="term" value="F:phosphotransferase activity, alcohol group as acceptor"/>
    <property type="evidence" value="ECO:0007669"/>
    <property type="project" value="InterPro"/>
</dbReference>
<keyword evidence="2" id="KW-1185">Reference proteome</keyword>
<dbReference type="AlphaFoldDB" id="A0A543FN88"/>
<dbReference type="GO" id="GO:0019748">
    <property type="term" value="P:secondary metabolic process"/>
    <property type="evidence" value="ECO:0007669"/>
    <property type="project" value="InterPro"/>
</dbReference>
<protein>
    <submittedName>
        <fullName evidence="1">Streptomycin 6-kinase</fullName>
    </submittedName>
</protein>
<dbReference type="Proteomes" id="UP000319818">
    <property type="component" value="Unassembled WGS sequence"/>
</dbReference>
<accession>A0A543FN88</accession>
<proteinExistence type="predicted"/>
<reference evidence="1 2" key="1">
    <citation type="submission" date="2019-06" db="EMBL/GenBank/DDBJ databases">
        <title>Sequencing the genomes of 1000 actinobacteria strains.</title>
        <authorList>
            <person name="Klenk H.-P."/>
        </authorList>
    </citation>
    <scope>NUCLEOTIDE SEQUENCE [LARGE SCALE GENOMIC DNA]</scope>
    <source>
        <strain evidence="1 2">DSM 45511</strain>
    </source>
</reference>
<dbReference type="SUPFAM" id="SSF56112">
    <property type="entry name" value="Protein kinase-like (PK-like)"/>
    <property type="match status" value="1"/>
</dbReference>
<dbReference type="Pfam" id="PF04655">
    <property type="entry name" value="APH_6_hur"/>
    <property type="match status" value="1"/>
</dbReference>
<sequence>MKAATVRDVELPDVVRAKAEQAGAGAWVAGLAALVAGLERDWGITVGRAYPDPTEAYVAEAQLADGTPAVLKLLVPRPGQAADEITVLRLADGAGCVRLLASDVARSALLLDRLGPSMYELGLPIERRLEIMCALAARLWRPAPDAGLRTGAEKGRWLVEHILRTWRDLGGPCSRAAVDHALVCADRRVAAHRPERAVLVHGDVHQWNTLQTRDGGFALVDPDGLLAEPEYDLGILMREDPVELMEGDPRERARRLAERTGCDPVAIWEWGVVERVSTGLLATAIGLQPVGSQMLAAADAIART</sequence>
<comment type="caution">
    <text evidence="1">The sequence shown here is derived from an EMBL/GenBank/DDBJ whole genome shotgun (WGS) entry which is preliminary data.</text>
</comment>
<keyword evidence="1" id="KW-0418">Kinase</keyword>
<evidence type="ECO:0000313" key="2">
    <source>
        <dbReference type="Proteomes" id="UP000319818"/>
    </source>
</evidence>
<organism evidence="1 2">
    <name type="scientific">Pseudonocardia cypriaca</name>
    <dbReference type="NCBI Taxonomy" id="882449"/>
    <lineage>
        <taxon>Bacteria</taxon>
        <taxon>Bacillati</taxon>
        <taxon>Actinomycetota</taxon>
        <taxon>Actinomycetes</taxon>
        <taxon>Pseudonocardiales</taxon>
        <taxon>Pseudonocardiaceae</taxon>
        <taxon>Pseudonocardia</taxon>
    </lineage>
</organism>
<dbReference type="Gene3D" id="1.10.510.10">
    <property type="entry name" value="Transferase(Phosphotransferase) domain 1"/>
    <property type="match status" value="1"/>
</dbReference>
<dbReference type="GO" id="GO:0016301">
    <property type="term" value="F:kinase activity"/>
    <property type="evidence" value="ECO:0007669"/>
    <property type="project" value="UniProtKB-KW"/>
</dbReference>
<dbReference type="EMBL" id="VFPH01000003">
    <property type="protein sequence ID" value="TQM35144.1"/>
    <property type="molecule type" value="Genomic_DNA"/>
</dbReference>